<dbReference type="InterPro" id="IPR035917">
    <property type="entry name" value="YjbQ-like_sf"/>
</dbReference>
<keyword evidence="4" id="KW-1185">Reference proteome</keyword>
<gene>
    <name evidence="3" type="primary">yjbQ</name>
    <name evidence="3" type="ORF">T02_16503</name>
</gene>
<dbReference type="InterPro" id="IPR001602">
    <property type="entry name" value="UPF0047_YjbQ-like"/>
</dbReference>
<dbReference type="Proteomes" id="UP000054721">
    <property type="component" value="Unassembled WGS sequence"/>
</dbReference>
<keyword evidence="2" id="KW-1133">Transmembrane helix</keyword>
<evidence type="ECO:0000313" key="4">
    <source>
        <dbReference type="Proteomes" id="UP000054721"/>
    </source>
</evidence>
<comment type="caution">
    <text evidence="3">The sequence shown here is derived from an EMBL/GenBank/DDBJ whole genome shotgun (WGS) entry which is preliminary data.</text>
</comment>
<reference evidence="3 4" key="1">
    <citation type="submission" date="2015-05" db="EMBL/GenBank/DDBJ databases">
        <title>Evolution of Trichinella species and genotypes.</title>
        <authorList>
            <person name="Korhonen P.K."/>
            <person name="Edoardo P."/>
            <person name="Giuseppe L.R."/>
            <person name="Gasser R.B."/>
        </authorList>
    </citation>
    <scope>NUCLEOTIDE SEQUENCE [LARGE SCALE GENOMIC DNA]</scope>
    <source>
        <strain evidence="3">ISS10</strain>
    </source>
</reference>
<comment type="similarity">
    <text evidence="1">Belongs to the UPF0047 family.</text>
</comment>
<dbReference type="OrthoDB" id="10255963at2759"/>
<dbReference type="PANTHER" id="PTHR30615">
    <property type="entry name" value="UNCHARACTERIZED PROTEIN YJBQ-RELATED"/>
    <property type="match status" value="1"/>
</dbReference>
<name>A0A0V1L5Y8_9BILA</name>
<dbReference type="Gene3D" id="2.60.120.460">
    <property type="entry name" value="YjbQ-like"/>
    <property type="match status" value="1"/>
</dbReference>
<organism evidence="3 4">
    <name type="scientific">Trichinella nativa</name>
    <dbReference type="NCBI Taxonomy" id="6335"/>
    <lineage>
        <taxon>Eukaryota</taxon>
        <taxon>Metazoa</taxon>
        <taxon>Ecdysozoa</taxon>
        <taxon>Nematoda</taxon>
        <taxon>Enoplea</taxon>
        <taxon>Dorylaimia</taxon>
        <taxon>Trichinellida</taxon>
        <taxon>Trichinellidae</taxon>
        <taxon>Trichinella</taxon>
    </lineage>
</organism>
<dbReference type="PROSITE" id="PS01314">
    <property type="entry name" value="UPF0047"/>
    <property type="match status" value="1"/>
</dbReference>
<protein>
    <submittedName>
        <fullName evidence="3">UPF0047 protein YjbQ</fullName>
    </submittedName>
</protein>
<accession>A0A0V1L5Y8</accession>
<feature type="transmembrane region" description="Helical" evidence="2">
    <location>
        <begin position="15"/>
        <end position="35"/>
    </location>
</feature>
<keyword evidence="2" id="KW-0472">Membrane</keyword>
<proteinExistence type="inferred from homology"/>
<evidence type="ECO:0000313" key="3">
    <source>
        <dbReference type="EMBL" id="KRZ54805.1"/>
    </source>
</evidence>
<dbReference type="EMBL" id="JYDW01000129">
    <property type="protein sequence ID" value="KRZ54805.1"/>
    <property type="molecule type" value="Genomic_DNA"/>
</dbReference>
<evidence type="ECO:0000256" key="1">
    <source>
        <dbReference type="ARBA" id="ARBA00005534"/>
    </source>
</evidence>
<keyword evidence="2" id="KW-0812">Transmembrane</keyword>
<dbReference type="Pfam" id="PF01894">
    <property type="entry name" value="YjbQ"/>
    <property type="match status" value="1"/>
</dbReference>
<dbReference type="NCBIfam" id="TIGR00149">
    <property type="entry name" value="TIGR00149_YjbQ"/>
    <property type="match status" value="1"/>
</dbReference>
<dbReference type="AlphaFoldDB" id="A0A0V1L5Y8"/>
<dbReference type="SUPFAM" id="SSF111038">
    <property type="entry name" value="YjbQ-like"/>
    <property type="match status" value="1"/>
</dbReference>
<dbReference type="STRING" id="6335.A0A0V1L5Y8"/>
<dbReference type="PANTHER" id="PTHR30615:SF8">
    <property type="entry name" value="UPF0047 PROTEIN C4A8.02C"/>
    <property type="match status" value="1"/>
</dbReference>
<sequence>MKFPENEHDAKAPDLAVLEGTLVPIFLILHCLTTLRQKLRKYMREFDLELADYKEAPDMAMKRLENCSRMKESTTWLQRVITLTSKPRGCHLITTELLHALPEINRFSIVQHTSASITVNENYDPDVRKDMEMILNNIAPEKMSYKHSCEGPDDMPAHVKCALLGSSLNIPITDGKLNLGTWQGIWLCEHRNNGGSRRIVATVQGCLKTQ</sequence>
<evidence type="ECO:0000256" key="2">
    <source>
        <dbReference type="SAM" id="Phobius"/>
    </source>
</evidence>